<dbReference type="Proteomes" id="UP000286268">
    <property type="component" value="Chromosome"/>
</dbReference>
<dbReference type="PROSITE" id="PS50035">
    <property type="entry name" value="PLD"/>
    <property type="match status" value="1"/>
</dbReference>
<dbReference type="Pfam" id="PF13091">
    <property type="entry name" value="PLDc_2"/>
    <property type="match status" value="1"/>
</dbReference>
<dbReference type="GO" id="GO:0003824">
    <property type="term" value="F:catalytic activity"/>
    <property type="evidence" value="ECO:0007669"/>
    <property type="project" value="InterPro"/>
</dbReference>
<evidence type="ECO:0000313" key="3">
    <source>
        <dbReference type="Proteomes" id="UP000286268"/>
    </source>
</evidence>
<evidence type="ECO:0000259" key="1">
    <source>
        <dbReference type="PROSITE" id="PS50035"/>
    </source>
</evidence>
<dbReference type="RefSeq" id="WP_128215611.1">
    <property type="nucleotide sequence ID" value="NZ_CP025746.1"/>
</dbReference>
<dbReference type="InterPro" id="IPR025202">
    <property type="entry name" value="PLD-like_dom"/>
</dbReference>
<dbReference type="Gene3D" id="3.30.870.10">
    <property type="entry name" value="Endonuclease Chain A"/>
    <property type="match status" value="1"/>
</dbReference>
<organism evidence="2 3">
    <name type="scientific">Clostridium manihotivorum</name>
    <dbReference type="NCBI Taxonomy" id="2320868"/>
    <lineage>
        <taxon>Bacteria</taxon>
        <taxon>Bacillati</taxon>
        <taxon>Bacillota</taxon>
        <taxon>Clostridia</taxon>
        <taxon>Eubacteriales</taxon>
        <taxon>Clostridiaceae</taxon>
        <taxon>Clostridium</taxon>
    </lineage>
</organism>
<dbReference type="OrthoDB" id="2456030at2"/>
<dbReference type="InterPro" id="IPR001736">
    <property type="entry name" value="PLipase_D/transphosphatidylase"/>
</dbReference>
<name>A0A410E0N4_9CLOT</name>
<evidence type="ECO:0000313" key="2">
    <source>
        <dbReference type="EMBL" id="QAA34900.1"/>
    </source>
</evidence>
<dbReference type="CDD" id="cd09132">
    <property type="entry name" value="PLDc_unchar4"/>
    <property type="match status" value="1"/>
</dbReference>
<dbReference type="GO" id="GO:0006793">
    <property type="term" value="P:phosphorus metabolic process"/>
    <property type="evidence" value="ECO:0007669"/>
    <property type="project" value="UniProtKB-ARBA"/>
</dbReference>
<sequence length="230" mass="26534">MWNGSISEALLIETIVSDIEKINDTLDFNLNFKESLIEINKRFPNLSVEEANRLLQVAIGLYNYKNTEKVEIVITAPNSFKLNARKTSAIIKELIFSAEKSITLTGYSISDYAIELFDEIVNKSRQGIYVNFYLNDFENKKEHLDKLLLYKSRYLNIYDYNKNTKDKMAALHAKVIVIDSYKTFISSSNLSYHGIEGNIEMGTVIESFKKAELVEGMLKELKRQKVFEKI</sequence>
<dbReference type="SUPFAM" id="SSF56024">
    <property type="entry name" value="Phospholipase D/nuclease"/>
    <property type="match status" value="1"/>
</dbReference>
<proteinExistence type="predicted"/>
<keyword evidence="3" id="KW-1185">Reference proteome</keyword>
<dbReference type="AlphaFoldDB" id="A0A410E0N4"/>
<accession>A0A410E0N4</accession>
<dbReference type="EMBL" id="CP025746">
    <property type="protein sequence ID" value="QAA34900.1"/>
    <property type="molecule type" value="Genomic_DNA"/>
</dbReference>
<protein>
    <submittedName>
        <fullName evidence="2">Phospholipase</fullName>
    </submittedName>
</protein>
<gene>
    <name evidence="2" type="ORF">C1I91_26490</name>
</gene>
<dbReference type="KEGG" id="cmah:C1I91_26490"/>
<reference evidence="2 3" key="1">
    <citation type="submission" date="2018-01" db="EMBL/GenBank/DDBJ databases">
        <title>Genome Sequencing and Assembly of Anaerobacter polyendosporus strain CT4.</title>
        <authorList>
            <person name="Tachaapaikoon C."/>
            <person name="Sutheeworapong S."/>
            <person name="Jenjaroenpun P."/>
            <person name="Wongsurawat T."/>
            <person name="Nookeaw I."/>
            <person name="Cheawchanlertfa P."/>
            <person name="Kosugi A."/>
            <person name="Cheevadhanarak S."/>
            <person name="Ratanakhanokchai K."/>
        </authorList>
    </citation>
    <scope>NUCLEOTIDE SEQUENCE [LARGE SCALE GENOMIC DNA]</scope>
    <source>
        <strain evidence="2 3">CT4</strain>
    </source>
</reference>
<feature type="domain" description="PLD phosphodiesterase" evidence="1">
    <location>
        <begin position="167"/>
        <end position="194"/>
    </location>
</feature>